<feature type="region of interest" description="Disordered" evidence="1">
    <location>
        <begin position="83"/>
        <end position="117"/>
    </location>
</feature>
<name>A0ABY6LN94_9ARAC</name>
<dbReference type="InterPro" id="IPR036020">
    <property type="entry name" value="WW_dom_sf"/>
</dbReference>
<dbReference type="InterPro" id="IPR022035">
    <property type="entry name" value="PCIF1_WW"/>
</dbReference>
<sequence>MTVCVALMAGQQVTAPPALTEWDPSPHASMALNESPPPGTLKPLDLPIMNIMACTMCTRDNKNKRIVDNLAHILDFHLQIDEDSSERVSPPPGGAVRARQLSEESGGPPLDVPRPPDPVHDLPLELLNAGWRRFWSKRESRPYFFNKLTNESVWEMPPMPGMAQGGGVDLVTDPLGIQSPKPGDKRRHSDDTYPTAAKQRFSPIGPWDLEVQSNVVMKESGPSLMAPPHPEVEQLRTTLTAKLRLQYQELCHSREAIEPPRESFNRWLMERKVTDRGPDPLLPSSPSPTTRHSNPISQSMYREIMNDLPVKLTRPKFSGDARKQLCKYAEAAKKMIESRNASPESRKIVKWNVEDAFQWIRNSLNASYEDYLERLAHLKQQCQPHITETAKASVEAICTKMAALSTEYCRKIREKHWGILNEHGIEEITTELAATHKKIHCYSVQLAVSTPKLPSVELGGERDITFLRFRSDIVRLNTAYFHKLEQLYRWNCTDDRKFENFLPRVWCMLKRYETFFGLGPNEGHGMQGSIPVSVMECLHREFGVTFECFASPLNCFFRQFCSAFPDTDGFFGSRGPILQFHPISGSFQVNPPFCEELVEATIKHFENLLADSMEPLSFIVFFPEWRDPLPTSLARLENSRFKRKQVLVPAFEHEYRHGFQHLCSRSEVNIRSIHGTHIIFLQNDAGHATWPPSPEKLELLLDAYKPGRDKERDMAIAAALPTPPAPAQPRTAPPLPTAKM</sequence>
<dbReference type="Proteomes" id="UP001235939">
    <property type="component" value="Chromosome 20"/>
</dbReference>
<dbReference type="Gene3D" id="1.20.1270.10">
    <property type="match status" value="1"/>
</dbReference>
<dbReference type="InterPro" id="IPR001202">
    <property type="entry name" value="WW_dom"/>
</dbReference>
<dbReference type="InterPro" id="IPR029048">
    <property type="entry name" value="HSP70_C_sf"/>
</dbReference>
<dbReference type="Pfam" id="PF12237">
    <property type="entry name" value="PCIF1_WW"/>
    <property type="match status" value="1"/>
</dbReference>
<dbReference type="Pfam" id="PF00397">
    <property type="entry name" value="WW"/>
    <property type="match status" value="1"/>
</dbReference>
<protein>
    <submittedName>
        <fullName evidence="3">PCIF1</fullName>
    </submittedName>
</protein>
<evidence type="ECO:0000259" key="2">
    <source>
        <dbReference type="PROSITE" id="PS50020"/>
    </source>
</evidence>
<feature type="region of interest" description="Disordered" evidence="1">
    <location>
        <begin position="275"/>
        <end position="294"/>
    </location>
</feature>
<dbReference type="PANTHER" id="PTHR21727">
    <property type="entry name" value="PHOSPHORYLATED CTD INTERACTING FACTOR 1"/>
    <property type="match status" value="1"/>
</dbReference>
<reference evidence="3 4" key="1">
    <citation type="submission" date="2022-01" db="EMBL/GenBank/DDBJ databases">
        <title>A chromosomal length assembly of Cordylochernes scorpioides.</title>
        <authorList>
            <person name="Zeh D."/>
            <person name="Zeh J."/>
        </authorList>
    </citation>
    <scope>NUCLEOTIDE SEQUENCE [LARGE SCALE GENOMIC DNA]</scope>
    <source>
        <strain evidence="3">IN4F17</strain>
        <tissue evidence="3">Whole Body</tissue>
    </source>
</reference>
<feature type="region of interest" description="Disordered" evidence="1">
    <location>
        <begin position="719"/>
        <end position="740"/>
    </location>
</feature>
<gene>
    <name evidence="3" type="ORF">LAZ67_20000258</name>
</gene>
<dbReference type="SUPFAM" id="SSF51045">
    <property type="entry name" value="WW domain"/>
    <property type="match status" value="1"/>
</dbReference>
<organism evidence="3 4">
    <name type="scientific">Cordylochernes scorpioides</name>
    <dbReference type="NCBI Taxonomy" id="51811"/>
    <lineage>
        <taxon>Eukaryota</taxon>
        <taxon>Metazoa</taxon>
        <taxon>Ecdysozoa</taxon>
        <taxon>Arthropoda</taxon>
        <taxon>Chelicerata</taxon>
        <taxon>Arachnida</taxon>
        <taxon>Pseudoscorpiones</taxon>
        <taxon>Cheliferoidea</taxon>
        <taxon>Chernetidae</taxon>
        <taxon>Cordylochernes</taxon>
    </lineage>
</organism>
<accession>A0ABY6LN94</accession>
<dbReference type="PROSITE" id="PS50020">
    <property type="entry name" value="WW_DOMAIN_2"/>
    <property type="match status" value="1"/>
</dbReference>
<dbReference type="InterPro" id="IPR039881">
    <property type="entry name" value="PCIF1-like"/>
</dbReference>
<evidence type="ECO:0000313" key="4">
    <source>
        <dbReference type="Proteomes" id="UP001235939"/>
    </source>
</evidence>
<keyword evidence="4" id="KW-1185">Reference proteome</keyword>
<dbReference type="Gene3D" id="2.20.70.10">
    <property type="match status" value="1"/>
</dbReference>
<dbReference type="PANTHER" id="PTHR21727:SF0">
    <property type="entry name" value="MRNA (2'-O-METHYLADENOSINE-N(6)-)-METHYLTRANSFERASE"/>
    <property type="match status" value="1"/>
</dbReference>
<evidence type="ECO:0000313" key="3">
    <source>
        <dbReference type="EMBL" id="UYV81185.1"/>
    </source>
</evidence>
<feature type="compositionally biased region" description="Pro residues" evidence="1">
    <location>
        <begin position="721"/>
        <end position="740"/>
    </location>
</feature>
<proteinExistence type="predicted"/>
<dbReference type="CDD" id="cd00201">
    <property type="entry name" value="WW"/>
    <property type="match status" value="1"/>
</dbReference>
<dbReference type="EMBL" id="CP092882">
    <property type="protein sequence ID" value="UYV81185.1"/>
    <property type="molecule type" value="Genomic_DNA"/>
</dbReference>
<evidence type="ECO:0000256" key="1">
    <source>
        <dbReference type="SAM" id="MobiDB-lite"/>
    </source>
</evidence>
<feature type="domain" description="WW" evidence="2">
    <location>
        <begin position="125"/>
        <end position="159"/>
    </location>
</feature>
<dbReference type="SMART" id="SM00456">
    <property type="entry name" value="WW"/>
    <property type="match status" value="1"/>
</dbReference>
<feature type="region of interest" description="Disordered" evidence="1">
    <location>
        <begin position="176"/>
        <end position="200"/>
    </location>
</feature>